<feature type="compositionally biased region" description="Low complexity" evidence="1">
    <location>
        <begin position="2471"/>
        <end position="2485"/>
    </location>
</feature>
<dbReference type="InterPro" id="IPR044978">
    <property type="entry name" value="GRV2/DNAJC13"/>
</dbReference>
<feature type="compositionally biased region" description="Polar residues" evidence="1">
    <location>
        <begin position="2489"/>
        <end position="2508"/>
    </location>
</feature>
<dbReference type="Pfam" id="PF14237">
    <property type="entry name" value="GYF_2"/>
    <property type="match status" value="1"/>
</dbReference>
<gene>
    <name evidence="3" type="ORF">WJX84_004951</name>
</gene>
<feature type="region of interest" description="Disordered" evidence="1">
    <location>
        <begin position="2409"/>
        <end position="2693"/>
    </location>
</feature>
<feature type="compositionally biased region" description="Low complexity" evidence="1">
    <location>
        <begin position="2411"/>
        <end position="2420"/>
    </location>
</feature>
<feature type="region of interest" description="Disordered" evidence="1">
    <location>
        <begin position="200"/>
        <end position="227"/>
    </location>
</feature>
<feature type="compositionally biased region" description="Low complexity" evidence="1">
    <location>
        <begin position="2606"/>
        <end position="2620"/>
    </location>
</feature>
<feature type="domain" description="J" evidence="2">
    <location>
        <begin position="1369"/>
        <end position="1427"/>
    </location>
</feature>
<feature type="compositionally biased region" description="Polar residues" evidence="1">
    <location>
        <begin position="2593"/>
        <end position="2602"/>
    </location>
</feature>
<feature type="compositionally biased region" description="Low complexity" evidence="1">
    <location>
        <begin position="757"/>
        <end position="766"/>
    </location>
</feature>
<feature type="region of interest" description="Disordered" evidence="1">
    <location>
        <begin position="746"/>
        <end position="791"/>
    </location>
</feature>
<dbReference type="CDD" id="cd06257">
    <property type="entry name" value="DnaJ"/>
    <property type="match status" value="1"/>
</dbReference>
<dbReference type="SUPFAM" id="SSF46565">
    <property type="entry name" value="Chaperone J-domain"/>
    <property type="match status" value="1"/>
</dbReference>
<dbReference type="PANTHER" id="PTHR36983">
    <property type="entry name" value="DNAJ HOMOLOG SUBFAMILY C MEMBER 13"/>
    <property type="match status" value="1"/>
</dbReference>
<accession>A0AAW1TG95</accession>
<dbReference type="EMBL" id="JALJOV010000028">
    <property type="protein sequence ID" value="KAK9868448.1"/>
    <property type="molecule type" value="Genomic_DNA"/>
</dbReference>
<dbReference type="GO" id="GO:0010008">
    <property type="term" value="C:endosome membrane"/>
    <property type="evidence" value="ECO:0007669"/>
    <property type="project" value="TreeGrafter"/>
</dbReference>
<evidence type="ECO:0000313" key="4">
    <source>
        <dbReference type="Proteomes" id="UP001485043"/>
    </source>
</evidence>
<dbReference type="Pfam" id="PF00226">
    <property type="entry name" value="DnaJ"/>
    <property type="match status" value="1"/>
</dbReference>
<dbReference type="InterPro" id="IPR001623">
    <property type="entry name" value="DnaJ_domain"/>
</dbReference>
<dbReference type="InterPro" id="IPR045802">
    <property type="entry name" value="GRV2/DNAJC13_N"/>
</dbReference>
<dbReference type="Proteomes" id="UP001485043">
    <property type="component" value="Unassembled WGS sequence"/>
</dbReference>
<feature type="compositionally biased region" description="Low complexity" evidence="1">
    <location>
        <begin position="2558"/>
        <end position="2569"/>
    </location>
</feature>
<comment type="caution">
    <text evidence="3">The sequence shown here is derived from an EMBL/GenBank/DDBJ whole genome shotgun (WGS) entry which is preliminary data.</text>
</comment>
<dbReference type="InterPro" id="IPR025640">
    <property type="entry name" value="GYF_2"/>
</dbReference>
<feature type="compositionally biased region" description="Polar residues" evidence="1">
    <location>
        <begin position="2621"/>
        <end position="2635"/>
    </location>
</feature>
<dbReference type="Pfam" id="PF19432">
    <property type="entry name" value="RME-8_N"/>
    <property type="match status" value="4"/>
</dbReference>
<organism evidence="3 4">
    <name type="scientific">Apatococcus fuscideae</name>
    <dbReference type="NCBI Taxonomy" id="2026836"/>
    <lineage>
        <taxon>Eukaryota</taxon>
        <taxon>Viridiplantae</taxon>
        <taxon>Chlorophyta</taxon>
        <taxon>core chlorophytes</taxon>
        <taxon>Trebouxiophyceae</taxon>
        <taxon>Chlorellales</taxon>
        <taxon>Chlorellaceae</taxon>
        <taxon>Apatococcus</taxon>
    </lineage>
</organism>
<dbReference type="GO" id="GO:0006898">
    <property type="term" value="P:receptor-mediated endocytosis"/>
    <property type="evidence" value="ECO:0007669"/>
    <property type="project" value="TreeGrafter"/>
</dbReference>
<feature type="compositionally biased region" description="Low complexity" evidence="1">
    <location>
        <begin position="2580"/>
        <end position="2589"/>
    </location>
</feature>
<dbReference type="SMART" id="SM00271">
    <property type="entry name" value="DnaJ"/>
    <property type="match status" value="1"/>
</dbReference>
<sequence length="2693" mass="285201">MADADSLLHADTSEPRASDSIARYLCTKHSWRGKYRRLLCVTPTALVTVKPDNLVVTNSWQLDDDPDIDGITIGSFQHGDELEFSILARQDKKSKFKAQKFTCKHRASFLTLLHRTLSAAAAAGHCPIAAKITGSSAVLGAYRYDSGHWPSTKLGIKLTAEMHGGVTASNLASAIENAERERAASPDEVPIAEWEVQRVQRRGPSLAPATRPSDPEQGTGSEIRGARLKQRRLTLTPAALLERSTDTYEVAERRQLQAIASLVRLQNDPQLLCVEWADGLPASEFKTAARDDLLAALLNAAQDAAGRPIPVLPQRSNPGLSIIANGAVAAFTPPAQADAEVEKLCLAHLASTAKDASVVVTEVDSTGPAPAEQDILIGAPSAINEQRKRPGVLNNLAGSFTSSRARPASDGAPSGPISMTPVLSTAAQNALAGFRQSMAQLNACVPFAGLAPGAHVEEGVVTIMLSMLPMPIPLGMEAAPLSTHQAAELITTLQCLQRCAACPPVAAAIANTTGAPSRVFAALSCGQEHVSAEAARLLVRLWNPAAAFTGCPTWRLGGRASTSALHRDNPDAVNTAAELAAARSAKVQCLSGHARCVALVGVLRGERTLCPYTTMVGIEALAAATCEPGASSTDPMILSMLLSEAADLGHHLFSLFVHPARRAVSAAAAIMRAIAEGGTAAAAPMREAALTQGALLHHLHTAVLSQGLQAAMSQDLVGLWADEYGPAIALLRRIFPAGLMRYLSVPRASSQPPPTPSTQATLPAAADPMSARPTSPKLPVAPPAPKTASSSLKGNWEEFWRNVRRDHAHAGLIWNERTRAELRDALQAGELSLKQAKSRARVGTADRPAWNHWEFSVTYASLSGQLCVAGTYVRLLLEGADKAAVEKLAAPKEVFSGLFHRLLTLGDASLLLPSQSSKADIDDSQRVLCVRAMAVIYRVHGGAIGPFDGTGHLTALLDRTMDGSLRHALLGLLEALVALPAAGMEDAAMRAARANGRSFVEAGGLELAVDLVACAHSAQERTQTPLQTNLISYNIEGEEVKEWHISTPEDPRHGPLTKHEVKRLLSLGKLTMQTRFWAQGMLDAQPMEAIRELRWDVSGRGALGPFQAAEVALRLLQSLAQLQPAMDGRGCVVLPPPMVHRHLASDRCLPHLAQVILTGEPGLVSLAASLLENVLQHNIAALATLYQTGIYFFGLAYCGSNLSELARLFKVSHAVQHSIGSSAPGLGKLALRSYLGSLLPESLLYILETYGPGSFATALAGDTDNPEIIWTHRMRGQRLVPQMLHHIGSLPQKLAQRNHTVYDYVDCPPVSYPELTDEIWCHRYYLRNLCNTERFGDWNIVDHVPFLQTLLEEWRAELARKPLAMSEADACQVLGVTLGEDGHLSEDALKGAYRRLARQFHPDKNPEGRDKFMAVQKAYERLQAGSRAGQGPQPWRLQLLLKAQCILFRRYPQVLEPFKYAGYPMLLQAVTLPEDELEAGQGSAFLGPEQAPQLQAAVELCWLTCVSSRLNGEELTRSGGVDILGRLLIRCCAVMPWDTPAHLPAAVISTQTLRAFAGMAAFDNARQELATQEYLVGEIVRCCSLERATSAVDAALLSIIQMAASAQLQGLILKVGVLGHVMPLLFSFDATFEEGDTQLPLVTAARTGPSLTELASERPTMQAARNHHAMLAVRVLARLVGVLPGSLASPPNGPAAAALSSLLTPSLAEQLADMDPRPLLSQLTGSVRSPHTIWDGRMREELLGMLEAMRGDPAGTPLPNRSFQYKALEGELVVAGVFVRLYNEQADFPIPDPPAFCKSLVAFINMESKALPSSPAMSRTSSGRLRPKSPGPPERGDASVVAKGIGKASWKEDAQTMRRRHLVEALLAFQNVLEAHQRLAALMASRSALAPLLNCIEPACRRMHAAGSAPLESTVPGGNDKPADSEVQRQHEVEIAGIALAALVRLTRHAGCVEAMAEDRTLLLAGWVLHRPPIMSMRLPALLLLVALAPMPAAAWSAAAHAGALFILTTLLPSPSTPPAQVPSAEEKTGAALLLSRLMRQALHGPRVTLSLSRLLPPGLITAIHDGPGEAAVAALEQESETPERMWTRSMAFVTAEELAALGSAARTQQVASGRPEWALLEGSAIHFDELKDELFLGGVYVRLFLANPQFPLRQPNRFLEALVQSYTDLLQGQANTKQALLLSAAAVALLQNHPFLADHAVSQGYMPKLLKQLSARLPAPPASQGATGRPSDADETGGSILRLLHQLSTATTAAEALARAVPSLVPMLMAAMAGWGLAGSVLSLETLQRGLALENRARDLLVGGALSAGLIPNLLTRLDWRDAGAGGASASGGDNSVERVLTVAVLHLLAADGPYAGAVQDLLDKSDVWAAYRDQRHDLFLPAGDSSKAGMVGLLKGSEITRFALPAPDSVTSSKTSSSAVPPEFTSQPSDTLAAAPSSPLGTPRAIQPSQNQPFGGVPASPTPTQPILAAKPTASAPAASPDAGTYPSESPSFNNGTSISQPTNAAPSGLRPPVASPRPEQPSSEGQTRQSSPASPRASVEGLPAMPPHPTPSNESGAQAATSSAASPNESRHEPRADPLAALLAPRESCTIPSTTTSGGRLNPSEPSGRGSSSGCPSTAGQASGSPLMQGSGVQAGPLMPASDGAAGTLLSRPSGGTIAAKSGLQRKPSKPATSSSGPLQRSLADFNPLG</sequence>
<dbReference type="PROSITE" id="PS50076">
    <property type="entry name" value="DNAJ_2"/>
    <property type="match status" value="1"/>
</dbReference>
<dbReference type="GO" id="GO:2000641">
    <property type="term" value="P:regulation of early endosome to late endosome transport"/>
    <property type="evidence" value="ECO:0007669"/>
    <property type="project" value="InterPro"/>
</dbReference>
<evidence type="ECO:0000313" key="3">
    <source>
        <dbReference type="EMBL" id="KAK9868448.1"/>
    </source>
</evidence>
<proteinExistence type="predicted"/>
<reference evidence="3 4" key="1">
    <citation type="journal article" date="2024" name="Nat. Commun.">
        <title>Phylogenomics reveals the evolutionary origins of lichenization in chlorophyte algae.</title>
        <authorList>
            <person name="Puginier C."/>
            <person name="Libourel C."/>
            <person name="Otte J."/>
            <person name="Skaloud P."/>
            <person name="Haon M."/>
            <person name="Grisel S."/>
            <person name="Petersen M."/>
            <person name="Berrin J.G."/>
            <person name="Delaux P.M."/>
            <person name="Dal Grande F."/>
            <person name="Keller J."/>
        </authorList>
    </citation>
    <scope>NUCLEOTIDE SEQUENCE [LARGE SCALE GENOMIC DNA]</scope>
    <source>
        <strain evidence="3 4">SAG 2523</strain>
    </source>
</reference>
<dbReference type="PANTHER" id="PTHR36983:SF2">
    <property type="entry name" value="DNAJ HOMOLOG SUBFAMILY C MEMBER 13"/>
    <property type="match status" value="1"/>
</dbReference>
<evidence type="ECO:0000256" key="1">
    <source>
        <dbReference type="SAM" id="MobiDB-lite"/>
    </source>
</evidence>
<protein>
    <recommendedName>
        <fullName evidence="2">J domain-containing protein</fullName>
    </recommendedName>
</protein>
<dbReference type="GO" id="GO:0007032">
    <property type="term" value="P:endosome organization"/>
    <property type="evidence" value="ECO:0007669"/>
    <property type="project" value="InterPro"/>
</dbReference>
<dbReference type="Gene3D" id="1.10.287.110">
    <property type="entry name" value="DnaJ domain"/>
    <property type="match status" value="1"/>
</dbReference>
<feature type="compositionally biased region" description="Polar residues" evidence="1">
    <location>
        <begin position="2523"/>
        <end position="2536"/>
    </location>
</feature>
<feature type="region of interest" description="Disordered" evidence="1">
    <location>
        <begin position="1812"/>
        <end position="1839"/>
    </location>
</feature>
<dbReference type="InterPro" id="IPR036869">
    <property type="entry name" value="J_dom_sf"/>
</dbReference>
<evidence type="ECO:0000259" key="2">
    <source>
        <dbReference type="PROSITE" id="PS50076"/>
    </source>
</evidence>
<name>A0AAW1TG95_9CHLO</name>
<keyword evidence="4" id="KW-1185">Reference proteome</keyword>